<accession>A0ABZ2BKB3</accession>
<proteinExistence type="predicted"/>
<protein>
    <submittedName>
        <fullName evidence="1">Uncharacterized protein</fullName>
    </submittedName>
</protein>
<keyword evidence="2" id="KW-1185">Reference proteome</keyword>
<keyword evidence="1" id="KW-0614">Plasmid</keyword>
<evidence type="ECO:0000313" key="2">
    <source>
        <dbReference type="Proteomes" id="UP001432360"/>
    </source>
</evidence>
<reference evidence="1" key="1">
    <citation type="submission" date="2023-08" db="EMBL/GenBank/DDBJ databases">
        <title>Complete genome sequence of Sinorhizobium chiapanecum ITTG S70 isolated from Acaciella angustissima nodules in Chiapas-Mexico.</title>
        <authorList>
            <person name="Rincon-Rosales R."/>
            <person name="Rogel M.A."/>
            <person name="Rincon-Medina C.I."/>
            <person name="Guerrero G."/>
            <person name="Manzano-Gomez L.A."/>
            <person name="Lopez-Lopez A."/>
            <person name="Rincon Molina F.A."/>
            <person name="Martinez-Romero E."/>
        </authorList>
    </citation>
    <scope>NUCLEOTIDE SEQUENCE</scope>
    <source>
        <strain evidence="1">ITTG S70</strain>
        <plasmid evidence="1">pSchITTGS70d</plasmid>
    </source>
</reference>
<dbReference type="EMBL" id="CP133152">
    <property type="protein sequence ID" value="WVT07891.1"/>
    <property type="molecule type" value="Genomic_DNA"/>
</dbReference>
<organism evidence="1 2">
    <name type="scientific">Sinorhizobium chiapasense</name>
    <dbReference type="NCBI Taxonomy" id="501572"/>
    <lineage>
        <taxon>Bacteria</taxon>
        <taxon>Pseudomonadati</taxon>
        <taxon>Pseudomonadota</taxon>
        <taxon>Alphaproteobacteria</taxon>
        <taxon>Hyphomicrobiales</taxon>
        <taxon>Rhizobiaceae</taxon>
        <taxon>Sinorhizobium/Ensifer group</taxon>
        <taxon>Sinorhizobium</taxon>
    </lineage>
</organism>
<name>A0ABZ2BKB3_9HYPH</name>
<sequence>MAAEKHNRLKKSYFCNSTSACPRILRGTISATSDETEVFRRSTHEAVAAGFSQVRRLGAVQHDSFHFSAAPPYFVFADALDYLLRAQDCSVETAAAEALPDRE</sequence>
<evidence type="ECO:0000313" key="1">
    <source>
        <dbReference type="EMBL" id="WVT07891.1"/>
    </source>
</evidence>
<dbReference type="RefSeq" id="WP_331376899.1">
    <property type="nucleotide sequence ID" value="NZ_CP133152.1"/>
</dbReference>
<dbReference type="Proteomes" id="UP001432360">
    <property type="component" value="Plasmid pSchITTGS70d"/>
</dbReference>
<gene>
    <name evidence="1" type="ORF">RB548_27405</name>
</gene>
<geneLocation type="plasmid" evidence="1 2">
    <name>pSchITTGS70d</name>
</geneLocation>